<feature type="domain" description="VWFA" evidence="1">
    <location>
        <begin position="165"/>
        <end position="274"/>
    </location>
</feature>
<dbReference type="Gene3D" id="3.40.50.410">
    <property type="entry name" value="von Willebrand factor, type A domain"/>
    <property type="match status" value="1"/>
</dbReference>
<protein>
    <submittedName>
        <fullName evidence="2">VWA domain-containing protein</fullName>
    </submittedName>
</protein>
<proteinExistence type="predicted"/>
<evidence type="ECO:0000259" key="1">
    <source>
        <dbReference type="Pfam" id="PF00092"/>
    </source>
</evidence>
<dbReference type="EMBL" id="CP031148">
    <property type="protein sequence ID" value="AXG10628.1"/>
    <property type="molecule type" value="Genomic_DNA"/>
</dbReference>
<accession>A0A345EEK6</accession>
<dbReference type="InterPro" id="IPR002035">
    <property type="entry name" value="VWF_A"/>
</dbReference>
<reference evidence="2 3" key="1">
    <citation type="submission" date="2018-07" db="EMBL/GenBank/DDBJ databases">
        <title>Genome sequences of Haloplanus sp. CBA1112.</title>
        <authorList>
            <person name="Kim Y.B."/>
            <person name="Roh S.W."/>
        </authorList>
    </citation>
    <scope>NUCLEOTIDE SEQUENCE [LARGE SCALE GENOMIC DNA]</scope>
    <source>
        <strain evidence="2 3">CBA1112</strain>
    </source>
</reference>
<dbReference type="AlphaFoldDB" id="A0A345EEK6"/>
<dbReference type="CDD" id="cd00198">
    <property type="entry name" value="vWFA"/>
    <property type="match status" value="1"/>
</dbReference>
<gene>
    <name evidence="2" type="ORF">DU484_12685</name>
</gene>
<dbReference type="SUPFAM" id="SSF53300">
    <property type="entry name" value="vWA-like"/>
    <property type="match status" value="1"/>
</dbReference>
<evidence type="ECO:0000313" key="3">
    <source>
        <dbReference type="Proteomes" id="UP000252985"/>
    </source>
</evidence>
<evidence type="ECO:0000313" key="2">
    <source>
        <dbReference type="EMBL" id="AXG10628.1"/>
    </source>
</evidence>
<dbReference type="Pfam" id="PF00092">
    <property type="entry name" value="VWA"/>
    <property type="match status" value="1"/>
</dbReference>
<dbReference type="InterPro" id="IPR036465">
    <property type="entry name" value="vWFA_dom_sf"/>
</dbReference>
<dbReference type="Proteomes" id="UP000252985">
    <property type="component" value="Chromosome"/>
</dbReference>
<sequence length="523" mass="54865">MANFSGTRPVSRHARLVHVVHSTGVAESPSLTAFARGTPATPAFRPPAIQPYVLNKAGLRSDFVGRIELPVSDPWRRDIIPNRAPRVAVCGKRAAYPFAEPRTTSALHRDRTMSTETDRYTSSINRRTILRGAALTSVVGFVGVPAFSTRALATDGILDTCGTLDVVCAIDTSGSLSGSEVANLEAGINAFIDELPTDGSVLVGTVEFGNNGVRNKNDLQNPNGLTVSVSSPRGNTPMAGVIDLADQAVYGDSAARSDAVKLVVLFTDGGPNYTNTTYSVGGYTAPRDASSDWSAASGNGTYDNADTASATVSEGEMAETALVAASVKSPSVGDGDTLIATVYVGDSDTEAMTSGAITQYTDLPTYMADRIASGPEFAIDVDVANVQRLVDDLVAILDDLCCAPCPAAFPLKYEWVETDDAEGDCAGEFVVYDADDRVVPEVDGLRLVSVTCDEDGEPQEACFETTLCELSYVVKAGRDTESDTVTPADTDGVVCVSGIELANPRGKVVSHAISNVVFTCPEA</sequence>
<organism evidence="2 3">
    <name type="scientific">Haloplanus rubicundus</name>
    <dbReference type="NCBI Taxonomy" id="1547898"/>
    <lineage>
        <taxon>Archaea</taxon>
        <taxon>Methanobacteriati</taxon>
        <taxon>Methanobacteriota</taxon>
        <taxon>Stenosarchaea group</taxon>
        <taxon>Halobacteria</taxon>
        <taxon>Halobacteriales</taxon>
        <taxon>Haloferacaceae</taxon>
        <taxon>Haloplanus</taxon>
    </lineage>
</organism>
<dbReference type="KEGG" id="haq:DU484_12685"/>
<name>A0A345EEK6_9EURY</name>